<evidence type="ECO:0000256" key="1">
    <source>
        <dbReference type="SAM" id="MobiDB-lite"/>
    </source>
</evidence>
<feature type="compositionally biased region" description="Basic residues" evidence="1">
    <location>
        <begin position="307"/>
        <end position="319"/>
    </location>
</feature>
<dbReference type="InterPro" id="IPR047682">
    <property type="entry name" value="SepH-like"/>
</dbReference>
<feature type="domain" description="DUF3071" evidence="2">
    <location>
        <begin position="1"/>
        <end position="165"/>
    </location>
</feature>
<feature type="compositionally biased region" description="Basic and acidic residues" evidence="1">
    <location>
        <begin position="257"/>
        <end position="281"/>
    </location>
</feature>
<evidence type="ECO:0000313" key="3">
    <source>
        <dbReference type="EMBL" id="QFU98463.1"/>
    </source>
</evidence>
<dbReference type="InterPro" id="IPR021421">
    <property type="entry name" value="DUF3071"/>
</dbReference>
<gene>
    <name evidence="3" type="ORF">KDY119_01979</name>
</gene>
<protein>
    <recommendedName>
        <fullName evidence="2">DUF3071 domain-containing protein</fullName>
    </recommendedName>
</protein>
<feature type="compositionally biased region" description="Basic and acidic residues" evidence="1">
    <location>
        <begin position="360"/>
        <end position="380"/>
    </location>
</feature>
<evidence type="ECO:0000259" key="2">
    <source>
        <dbReference type="Pfam" id="PF11268"/>
    </source>
</evidence>
<dbReference type="Pfam" id="PF11268">
    <property type="entry name" value="DUF3071"/>
    <property type="match status" value="1"/>
</dbReference>
<dbReference type="NCBIfam" id="NF040712">
    <property type="entry name" value="SepH"/>
    <property type="match status" value="1"/>
</dbReference>
<feature type="compositionally biased region" description="Basic and acidic residues" evidence="1">
    <location>
        <begin position="213"/>
        <end position="226"/>
    </location>
</feature>
<dbReference type="Proteomes" id="UP000326702">
    <property type="component" value="Chromosome"/>
</dbReference>
<organism evidence="3 4">
    <name type="scientific">Luteimicrobium xylanilyticum</name>
    <dbReference type="NCBI Taxonomy" id="1133546"/>
    <lineage>
        <taxon>Bacteria</taxon>
        <taxon>Bacillati</taxon>
        <taxon>Actinomycetota</taxon>
        <taxon>Actinomycetes</taxon>
        <taxon>Micrococcales</taxon>
        <taxon>Luteimicrobium</taxon>
    </lineage>
</organism>
<dbReference type="AlphaFoldDB" id="A0A5P9QAJ6"/>
<keyword evidence="4" id="KW-1185">Reference proteome</keyword>
<accession>A0A5P9QAJ6</accession>
<sequence length="430" mass="46134">MNELNLVGLHEDGESLVLAGPMGERYTVRIDDTLRAAVRRDRPQLEQLRASSPGTLPVREIQARIRAGASAEEVAAEAGVPVEHVRRYEGPVLAEREHVVDRVRATRIGDTDAPTLSDLVADRLASRDVDADSVAWDAARDASGTWRATARFAAGGRDRTATWAYDASSREVRALDDEARWLSEDEVGGPVGVGDDDVRSAVRPVLSAVDGLLERGRDPRHPRDAATTDALLDDLGRRRGTRAPDTVEDDFEGFGPLRDEPHPAGSRADRPGHPDDAHDGPSGHAEPADDSGGEPDAAAGRDDHGDRRGRRGKRQRHGHDRVSVADRMSVADVVALPFPAQDAHLDDDVDGVDLDPAPADEPRPDHPGDRAPDGEDRDAGAARAGCGSEDGPDLAPAGAGRGTERKPSSRKQRAKMPSWDEIMFGSRTDA</sequence>
<dbReference type="RefSeq" id="WP_153022257.1">
    <property type="nucleotide sequence ID" value="NZ_BAABIH010000002.1"/>
</dbReference>
<evidence type="ECO:0000313" key="4">
    <source>
        <dbReference type="Proteomes" id="UP000326702"/>
    </source>
</evidence>
<reference evidence="3 4" key="1">
    <citation type="submission" date="2019-10" db="EMBL/GenBank/DDBJ databases">
        <title>Genome sequence of Luteimicrobium xylanilyticum HY-24.</title>
        <authorList>
            <person name="Kim D.Y."/>
            <person name="Park H.-Y."/>
        </authorList>
    </citation>
    <scope>NUCLEOTIDE SEQUENCE [LARGE SCALE GENOMIC DNA]</scope>
    <source>
        <strain evidence="3 4">HY-24</strain>
    </source>
</reference>
<dbReference type="KEGG" id="lxl:KDY119_01979"/>
<feature type="region of interest" description="Disordered" evidence="1">
    <location>
        <begin position="213"/>
        <end position="430"/>
    </location>
</feature>
<name>A0A5P9QAJ6_9MICO</name>
<proteinExistence type="predicted"/>
<dbReference type="EMBL" id="CP045529">
    <property type="protein sequence ID" value="QFU98463.1"/>
    <property type="molecule type" value="Genomic_DNA"/>
</dbReference>
<dbReference type="OrthoDB" id="5180791at2"/>